<reference evidence="1 2" key="1">
    <citation type="submission" date="2017-10" db="EMBL/GenBank/DDBJ databases">
        <title>A large-scale comparative metagenomic study reveals the eutrophication-driven functional interactions in six Microcystis-epibionts communities.</title>
        <authorList>
            <person name="Li Q."/>
            <person name="Lin F."/>
        </authorList>
    </citation>
    <scope>NUCLEOTIDE SEQUENCE [LARGE SCALE GENOMIC DNA]</scope>
    <source>
        <strain evidence="1">TF09</strain>
    </source>
</reference>
<name>A0A3E0KUZ9_9CHRO</name>
<accession>A0A3E0KUZ9</accession>
<dbReference type="EMBL" id="QQWC01000009">
    <property type="protein sequence ID" value="REJ38936.1"/>
    <property type="molecule type" value="Genomic_DNA"/>
</dbReference>
<protein>
    <submittedName>
        <fullName evidence="1">Uncharacterized protein</fullName>
    </submittedName>
</protein>
<organism evidence="1 2">
    <name type="scientific">Microcystis flos-aquae TF09</name>
    <dbReference type="NCBI Taxonomy" id="2060473"/>
    <lineage>
        <taxon>Bacteria</taxon>
        <taxon>Bacillati</taxon>
        <taxon>Cyanobacteriota</taxon>
        <taxon>Cyanophyceae</taxon>
        <taxon>Oscillatoriophycideae</taxon>
        <taxon>Chroococcales</taxon>
        <taxon>Microcystaceae</taxon>
        <taxon>Microcystis</taxon>
    </lineage>
</organism>
<sequence>MLIFPLLSPFFFLFTFGSSRVLDSGKFLPGGKSDYPQDVQAQILAKVEAFEGFVTPNALALGWLPVLSLELPKTIWTDFPRWFPTLSCHGFPSKGIALLALQPPRPSLFLAKPTHPTFV</sequence>
<proteinExistence type="predicted"/>
<evidence type="ECO:0000313" key="1">
    <source>
        <dbReference type="EMBL" id="REJ38936.1"/>
    </source>
</evidence>
<evidence type="ECO:0000313" key="2">
    <source>
        <dbReference type="Proteomes" id="UP000256873"/>
    </source>
</evidence>
<dbReference type="Proteomes" id="UP000256873">
    <property type="component" value="Unassembled WGS sequence"/>
</dbReference>
<gene>
    <name evidence="1" type="ORF">DWQ54_24705</name>
</gene>
<comment type="caution">
    <text evidence="1">The sequence shown here is derived from an EMBL/GenBank/DDBJ whole genome shotgun (WGS) entry which is preliminary data.</text>
</comment>
<dbReference type="AlphaFoldDB" id="A0A3E0KUZ9"/>